<reference evidence="2" key="1">
    <citation type="submission" date="2016-06" db="EMBL/GenBank/DDBJ databases">
        <title>Parallel loss of symbiosis genes in relatives of nitrogen-fixing non-legume Parasponia.</title>
        <authorList>
            <person name="Van Velzen R."/>
            <person name="Holmer R."/>
            <person name="Bu F."/>
            <person name="Rutten L."/>
            <person name="Van Zeijl A."/>
            <person name="Liu W."/>
            <person name="Santuari L."/>
            <person name="Cao Q."/>
            <person name="Sharma T."/>
            <person name="Shen D."/>
            <person name="Roswanjaya Y."/>
            <person name="Wardhani T."/>
            <person name="Kalhor M.S."/>
            <person name="Jansen J."/>
            <person name="Van den Hoogen J."/>
            <person name="Gungor B."/>
            <person name="Hartog M."/>
            <person name="Hontelez J."/>
            <person name="Verver J."/>
            <person name="Yang W.-C."/>
            <person name="Schijlen E."/>
            <person name="Repin R."/>
            <person name="Schilthuizen M."/>
            <person name="Schranz E."/>
            <person name="Heidstra R."/>
            <person name="Miyata K."/>
            <person name="Fedorova E."/>
            <person name="Kohlen W."/>
            <person name="Bisseling T."/>
            <person name="Smit S."/>
            <person name="Geurts R."/>
        </authorList>
    </citation>
    <scope>NUCLEOTIDE SEQUENCE [LARGE SCALE GENOMIC DNA]</scope>
    <source>
        <strain evidence="2">cv. RG33-2</strain>
    </source>
</reference>
<evidence type="ECO:0000313" key="2">
    <source>
        <dbReference type="Proteomes" id="UP000237000"/>
    </source>
</evidence>
<gene>
    <name evidence="1" type="ORF">TorRG33x02_129580</name>
</gene>
<sequence>PDRSDFGPIWPALVYSHRAIGSGRLATIHGPSPEFLFWPEQAVPGQMAHIYISD</sequence>
<protein>
    <submittedName>
        <fullName evidence="1">Uncharacterized protein</fullName>
    </submittedName>
</protein>
<proteinExistence type="predicted"/>
<dbReference type="Proteomes" id="UP000237000">
    <property type="component" value="Unassembled WGS sequence"/>
</dbReference>
<accession>A0A2P5F0U6</accession>
<organism evidence="1 2">
    <name type="scientific">Trema orientale</name>
    <name type="common">Charcoal tree</name>
    <name type="synonym">Celtis orientalis</name>
    <dbReference type="NCBI Taxonomy" id="63057"/>
    <lineage>
        <taxon>Eukaryota</taxon>
        <taxon>Viridiplantae</taxon>
        <taxon>Streptophyta</taxon>
        <taxon>Embryophyta</taxon>
        <taxon>Tracheophyta</taxon>
        <taxon>Spermatophyta</taxon>
        <taxon>Magnoliopsida</taxon>
        <taxon>eudicotyledons</taxon>
        <taxon>Gunneridae</taxon>
        <taxon>Pentapetalae</taxon>
        <taxon>rosids</taxon>
        <taxon>fabids</taxon>
        <taxon>Rosales</taxon>
        <taxon>Cannabaceae</taxon>
        <taxon>Trema</taxon>
    </lineage>
</organism>
<comment type="caution">
    <text evidence="1">The sequence shown here is derived from an EMBL/GenBank/DDBJ whole genome shotgun (WGS) entry which is preliminary data.</text>
</comment>
<feature type="non-terminal residue" evidence="1">
    <location>
        <position position="1"/>
    </location>
</feature>
<keyword evidence="2" id="KW-1185">Reference proteome</keyword>
<dbReference type="EMBL" id="JXTC01000075">
    <property type="protein sequence ID" value="PON91395.1"/>
    <property type="molecule type" value="Genomic_DNA"/>
</dbReference>
<evidence type="ECO:0000313" key="1">
    <source>
        <dbReference type="EMBL" id="PON91395.1"/>
    </source>
</evidence>
<dbReference type="InParanoid" id="A0A2P5F0U6"/>
<dbReference type="AlphaFoldDB" id="A0A2P5F0U6"/>
<name>A0A2P5F0U6_TREOI</name>